<dbReference type="OrthoDB" id="41724at2"/>
<dbReference type="Proteomes" id="UP000290545">
    <property type="component" value="Unassembled WGS sequence"/>
</dbReference>
<dbReference type="SUPFAM" id="SSF50939">
    <property type="entry name" value="Sialidases"/>
    <property type="match status" value="1"/>
</dbReference>
<dbReference type="Pfam" id="PF13088">
    <property type="entry name" value="BNR_2"/>
    <property type="match status" value="1"/>
</dbReference>
<evidence type="ECO:0000313" key="3">
    <source>
        <dbReference type="Proteomes" id="UP000290545"/>
    </source>
</evidence>
<evidence type="ECO:0000259" key="1">
    <source>
        <dbReference type="Pfam" id="PF13088"/>
    </source>
</evidence>
<dbReference type="PANTHER" id="PTHR43752">
    <property type="entry name" value="BNR/ASP-BOX REPEAT FAMILY PROTEIN"/>
    <property type="match status" value="1"/>
</dbReference>
<gene>
    <name evidence="2" type="ORF">ESB13_09035</name>
</gene>
<proteinExistence type="predicted"/>
<dbReference type="InterPro" id="IPR036278">
    <property type="entry name" value="Sialidase_sf"/>
</dbReference>
<dbReference type="EMBL" id="SDHZ01000001">
    <property type="protein sequence ID" value="RXK86915.1"/>
    <property type="molecule type" value="Genomic_DNA"/>
</dbReference>
<sequence length="387" mass="43711">MKMKALGQSVENQIKGDIPKIEGIIFYVLSWGFRESTDQLHTDKMKTHPLTLLIVILAALPFSSQGQLNLIKLNEDSIFSRPVFENYKAPCLVETGPNELMLSFCGSSSQKSKQTAIWLMKYSGKRWSRPFRIAEGSSSDSIRYICSNPVMFRCGSGKMFLFYKVSSDEKNCWGMLRTSDRKGKKWFEAARLPEGVSGPFAGKPSQLKDGTIMYPLVRELPNKKWGIFIEKTCDQGKTWSNSCIDSTCAFPVVQSNILCYNPDKIQMICRGGENYNLQCRSDDNGSTWMRADTNHLPGPYSEADIITLHSGWQLMAYCKDGQLKLASSRDGLKWQEVAELECSNPCKAGFPSLLQTQDGNIHVTFTNDQRNIKHIVFQERRTEIAAL</sequence>
<dbReference type="InterPro" id="IPR011040">
    <property type="entry name" value="Sialidase"/>
</dbReference>
<dbReference type="AlphaFoldDB" id="A0A4Q1DDF9"/>
<organism evidence="2 3">
    <name type="scientific">Filimonas effusa</name>
    <dbReference type="NCBI Taxonomy" id="2508721"/>
    <lineage>
        <taxon>Bacteria</taxon>
        <taxon>Pseudomonadati</taxon>
        <taxon>Bacteroidota</taxon>
        <taxon>Chitinophagia</taxon>
        <taxon>Chitinophagales</taxon>
        <taxon>Chitinophagaceae</taxon>
        <taxon>Filimonas</taxon>
    </lineage>
</organism>
<evidence type="ECO:0000313" key="2">
    <source>
        <dbReference type="EMBL" id="RXK86915.1"/>
    </source>
</evidence>
<keyword evidence="3" id="KW-1185">Reference proteome</keyword>
<reference evidence="2 3" key="1">
    <citation type="submission" date="2019-01" db="EMBL/GenBank/DDBJ databases">
        <title>Filimonas sp. strain TTM-71.</title>
        <authorList>
            <person name="Chen W.-M."/>
        </authorList>
    </citation>
    <scope>NUCLEOTIDE SEQUENCE [LARGE SCALE GENOMIC DNA]</scope>
    <source>
        <strain evidence="2 3">TTM-71</strain>
    </source>
</reference>
<dbReference type="CDD" id="cd15482">
    <property type="entry name" value="Sialidase_non-viral"/>
    <property type="match status" value="1"/>
</dbReference>
<dbReference type="Gene3D" id="2.120.10.10">
    <property type="match status" value="1"/>
</dbReference>
<comment type="caution">
    <text evidence="2">The sequence shown here is derived from an EMBL/GenBank/DDBJ whole genome shotgun (WGS) entry which is preliminary data.</text>
</comment>
<dbReference type="PANTHER" id="PTHR43752:SF2">
    <property type="entry name" value="BNR_ASP-BOX REPEAT FAMILY PROTEIN"/>
    <property type="match status" value="1"/>
</dbReference>
<accession>A0A4Q1DDF9</accession>
<feature type="domain" description="Sialidase" evidence="1">
    <location>
        <begin position="99"/>
        <end position="363"/>
    </location>
</feature>
<name>A0A4Q1DDF9_9BACT</name>
<protein>
    <recommendedName>
        <fullName evidence="1">Sialidase domain-containing protein</fullName>
    </recommendedName>
</protein>